<dbReference type="PANTHER" id="PTHR11228:SF7">
    <property type="entry name" value="PQQA PEPTIDE CYCLASE"/>
    <property type="match status" value="1"/>
</dbReference>
<dbReference type="SUPFAM" id="SSF102114">
    <property type="entry name" value="Radical SAM enzymes"/>
    <property type="match status" value="1"/>
</dbReference>
<dbReference type="RefSeq" id="WP_012883398.1">
    <property type="nucleotide sequence ID" value="NC_013592.1"/>
</dbReference>
<reference evidence="9" key="1">
    <citation type="submission" date="2009-12" db="EMBL/GenBank/DDBJ databases">
        <title>Complete sequence of Dickeya dadantii Ech586.</title>
        <authorList>
            <consortium name="US DOE Joint Genome Institute"/>
            <person name="Lucas S."/>
            <person name="Copeland A."/>
            <person name="Lapidus A."/>
            <person name="Glavina del Rio T."/>
            <person name="Tice H."/>
            <person name="Bruce D."/>
            <person name="Goodwin L."/>
            <person name="Pitluck S."/>
            <person name="Munk A.C."/>
            <person name="Brettin T."/>
            <person name="Detter J.C."/>
            <person name="Han C."/>
            <person name="Tapia R."/>
            <person name="Larimer F."/>
            <person name="Land M."/>
            <person name="Hauser L."/>
            <person name="Kyrpides N."/>
            <person name="Mikhailova N."/>
            <person name="Balakrishnan V."/>
            <person name="Glasner J."/>
            <person name="Perna N.T."/>
        </authorList>
    </citation>
    <scope>NUCLEOTIDE SEQUENCE [LARGE SCALE GENOMIC DNA]</scope>
    <source>
        <strain evidence="9">Ech586</strain>
    </source>
</reference>
<keyword evidence="4" id="KW-0479">Metal-binding</keyword>
<evidence type="ECO:0000256" key="7">
    <source>
        <dbReference type="ARBA" id="ARBA00023014"/>
    </source>
</evidence>
<dbReference type="PROSITE" id="PS01305">
    <property type="entry name" value="MOAA_NIFB_PQQE"/>
    <property type="match status" value="1"/>
</dbReference>
<dbReference type="OrthoDB" id="9782387at2"/>
<keyword evidence="2" id="KW-0004">4Fe-4S</keyword>
<dbReference type="SFLD" id="SFLDS00029">
    <property type="entry name" value="Radical_SAM"/>
    <property type="match status" value="1"/>
</dbReference>
<keyword evidence="5" id="KW-0560">Oxidoreductase</keyword>
<gene>
    <name evidence="9" type="ordered locus">Dd586_0660</name>
</gene>
<dbReference type="EMBL" id="CP001836">
    <property type="protein sequence ID" value="ACZ75553.1"/>
    <property type="molecule type" value="Genomic_DNA"/>
</dbReference>
<dbReference type="InterPro" id="IPR007197">
    <property type="entry name" value="rSAM"/>
</dbReference>
<dbReference type="Proteomes" id="UP000001446">
    <property type="component" value="Chromosome"/>
</dbReference>
<evidence type="ECO:0000313" key="10">
    <source>
        <dbReference type="Proteomes" id="UP000001446"/>
    </source>
</evidence>
<evidence type="ECO:0000256" key="1">
    <source>
        <dbReference type="ARBA" id="ARBA00001966"/>
    </source>
</evidence>
<dbReference type="SFLD" id="SFLDG01067">
    <property type="entry name" value="SPASM/twitch_domain_containing"/>
    <property type="match status" value="1"/>
</dbReference>
<proteinExistence type="predicted"/>
<accession>D2BSD4</accession>
<dbReference type="GO" id="GO:0016491">
    <property type="term" value="F:oxidoreductase activity"/>
    <property type="evidence" value="ECO:0007669"/>
    <property type="project" value="UniProtKB-KW"/>
</dbReference>
<dbReference type="PROSITE" id="PS51918">
    <property type="entry name" value="RADICAL_SAM"/>
    <property type="match status" value="1"/>
</dbReference>
<comment type="cofactor">
    <cofactor evidence="1">
        <name>[4Fe-4S] cluster</name>
        <dbReference type="ChEBI" id="CHEBI:49883"/>
    </cofactor>
</comment>
<dbReference type="CDD" id="cd01335">
    <property type="entry name" value="Radical_SAM"/>
    <property type="match status" value="1"/>
</dbReference>
<dbReference type="GO" id="GO:0046872">
    <property type="term" value="F:metal ion binding"/>
    <property type="evidence" value="ECO:0007669"/>
    <property type="project" value="UniProtKB-KW"/>
</dbReference>
<name>D2BSD4_DICZ5</name>
<evidence type="ECO:0000256" key="4">
    <source>
        <dbReference type="ARBA" id="ARBA00022723"/>
    </source>
</evidence>
<keyword evidence="7" id="KW-0411">Iron-sulfur</keyword>
<dbReference type="InterPro" id="IPR050377">
    <property type="entry name" value="Radical_SAM_PqqE_MftC-like"/>
</dbReference>
<evidence type="ECO:0000256" key="2">
    <source>
        <dbReference type="ARBA" id="ARBA00022485"/>
    </source>
</evidence>
<dbReference type="AlphaFoldDB" id="D2BSD4"/>
<dbReference type="eggNOG" id="COG0535">
    <property type="taxonomic scope" value="Bacteria"/>
</dbReference>
<protein>
    <submittedName>
        <fullName evidence="9">Radical SAM domain protein</fullName>
    </submittedName>
</protein>
<dbReference type="STRING" id="590409.Dd586_0660"/>
<feature type="domain" description="Radical SAM core" evidence="8">
    <location>
        <begin position="116"/>
        <end position="349"/>
    </location>
</feature>
<sequence length="480" mass="54330">MRVTETTFAKPYQDGWLDRIDETDSGFLIEGWAFRRDNNYASFPIIIVTSEWSEVARLDVGNMQRQDVQAAFPDCIFNNDIGFSMTLPRHLCSSRGGAGIQVFILNQDGTFSPLKKGFKRGLQVELSGRCNLRCPMCPSVIYSEFHKKVLDENDLPALVDFFQDRDFICLDGFGESLLSPAFDSLLDALPRASEVVFHTNGLLLDKKIDQILKNSPPVTWVAISLDSLEPEKYSRLRVGSSLDRVLKNVRNFKKKRDEMGLSYPVIRLNLTLMKENYLELENFVRTSLEFDGVVECNWLYDVEHLAEGVNIEVGNQVFDYESNKLKHIAHDANQHIDKAIALAKNLGVEVIFNSYFNENLSESPDDDGFSGTVRRSVSDCPHLQGDFMLQADGKVQNCVWQTSPLTDWREHGLENIKSHPRVQAVREMASDNIIPHECSGAGCSYIGLRKSSEEKAHGKMIGGYSGERVEDKKRIKTRNI</sequence>
<dbReference type="GO" id="GO:0051539">
    <property type="term" value="F:4 iron, 4 sulfur cluster binding"/>
    <property type="evidence" value="ECO:0007669"/>
    <property type="project" value="UniProtKB-KW"/>
</dbReference>
<dbReference type="InterPro" id="IPR013785">
    <property type="entry name" value="Aldolase_TIM"/>
</dbReference>
<keyword evidence="10" id="KW-1185">Reference proteome</keyword>
<dbReference type="HOGENOM" id="CLU_568301_0_0_6"/>
<dbReference type="PANTHER" id="PTHR11228">
    <property type="entry name" value="RADICAL SAM DOMAIN PROTEIN"/>
    <property type="match status" value="1"/>
</dbReference>
<organism evidence="9 10">
    <name type="scientific">Dickeya zeae (strain Ech586)</name>
    <name type="common">Dickeya dadantii (strain Ech586)</name>
    <dbReference type="NCBI Taxonomy" id="590409"/>
    <lineage>
        <taxon>Bacteria</taxon>
        <taxon>Pseudomonadati</taxon>
        <taxon>Pseudomonadota</taxon>
        <taxon>Gammaproteobacteria</taxon>
        <taxon>Enterobacterales</taxon>
        <taxon>Pectobacteriaceae</taxon>
        <taxon>Dickeya</taxon>
        <taxon>Dickeya parazeae</taxon>
    </lineage>
</organism>
<evidence type="ECO:0000256" key="5">
    <source>
        <dbReference type="ARBA" id="ARBA00023002"/>
    </source>
</evidence>
<keyword evidence="6" id="KW-0408">Iron</keyword>
<dbReference type="Gene3D" id="3.20.20.70">
    <property type="entry name" value="Aldolase class I"/>
    <property type="match status" value="1"/>
</dbReference>
<keyword evidence="3" id="KW-0949">S-adenosyl-L-methionine</keyword>
<dbReference type="Pfam" id="PF04055">
    <property type="entry name" value="Radical_SAM"/>
    <property type="match status" value="1"/>
</dbReference>
<evidence type="ECO:0000313" key="9">
    <source>
        <dbReference type="EMBL" id="ACZ75553.1"/>
    </source>
</evidence>
<dbReference type="KEGG" id="ddc:Dd586_0660"/>
<evidence type="ECO:0000256" key="3">
    <source>
        <dbReference type="ARBA" id="ARBA00022691"/>
    </source>
</evidence>
<evidence type="ECO:0000256" key="6">
    <source>
        <dbReference type="ARBA" id="ARBA00023004"/>
    </source>
</evidence>
<evidence type="ECO:0000259" key="8">
    <source>
        <dbReference type="PROSITE" id="PS51918"/>
    </source>
</evidence>
<dbReference type="InterPro" id="IPR000385">
    <property type="entry name" value="MoaA_NifB_PqqE_Fe-S-bd_CS"/>
</dbReference>
<dbReference type="InterPro" id="IPR058240">
    <property type="entry name" value="rSAM_sf"/>
</dbReference>